<feature type="region of interest" description="Disordered" evidence="4">
    <location>
        <begin position="610"/>
        <end position="662"/>
    </location>
</feature>
<keyword evidence="1" id="KW-0433">Leucine-rich repeat</keyword>
<reference evidence="6" key="1">
    <citation type="submission" date="2025-08" db="UniProtKB">
        <authorList>
            <consortium name="RefSeq"/>
        </authorList>
    </citation>
    <scope>IDENTIFICATION</scope>
    <source>
        <tissue evidence="6">Whole Larva</tissue>
    </source>
</reference>
<accession>A0ABM1LZW6</accession>
<feature type="compositionally biased region" description="Low complexity" evidence="4">
    <location>
        <begin position="634"/>
        <end position="654"/>
    </location>
</feature>
<dbReference type="SUPFAM" id="SSF52047">
    <property type="entry name" value="RNI-like"/>
    <property type="match status" value="1"/>
</dbReference>
<dbReference type="SMART" id="SM00368">
    <property type="entry name" value="LRR_RI"/>
    <property type="match status" value="6"/>
</dbReference>
<dbReference type="GeneID" id="108556315"/>
<dbReference type="InterPro" id="IPR001611">
    <property type="entry name" value="Leu-rich_rpt"/>
</dbReference>
<comment type="similarity">
    <text evidence="3">Belongs to the PPP1R37 family.</text>
</comment>
<evidence type="ECO:0000313" key="6">
    <source>
        <dbReference type="RefSeq" id="XP_017767866.1"/>
    </source>
</evidence>
<organism evidence="5 6">
    <name type="scientific">Nicrophorus vespilloides</name>
    <name type="common">Boreal carrion beetle</name>
    <dbReference type="NCBI Taxonomy" id="110193"/>
    <lineage>
        <taxon>Eukaryota</taxon>
        <taxon>Metazoa</taxon>
        <taxon>Ecdysozoa</taxon>
        <taxon>Arthropoda</taxon>
        <taxon>Hexapoda</taxon>
        <taxon>Insecta</taxon>
        <taxon>Pterygota</taxon>
        <taxon>Neoptera</taxon>
        <taxon>Endopterygota</taxon>
        <taxon>Coleoptera</taxon>
        <taxon>Polyphaga</taxon>
        <taxon>Staphyliniformia</taxon>
        <taxon>Silphidae</taxon>
        <taxon>Nicrophorinae</taxon>
        <taxon>Nicrophorus</taxon>
    </lineage>
</organism>
<evidence type="ECO:0000256" key="1">
    <source>
        <dbReference type="ARBA" id="ARBA00022614"/>
    </source>
</evidence>
<sequence length="662" mass="73862">MTQERNYLVVDMEKAAGEDCGDPPILIDSGTESINESPIGEDSSHHSSASTSQVDTDIWDIDDTIKQPHGVKNILDKAISVDEDSLIKPLEPTICCTSQNVSCDMNLLHLDKPLLSILRRTPANTDLHRRVSFPTDFGVLAIYKEPDLKTPYKLDETTSEKMITCYQESCKRHNAVELDTIKNQIIEIKNNTNFSAVLNLAGINLTMEVCETLEDLLKLSNFQTIKIKDCKFNDESIREFLNILEYYDSASEYITTDFYKETDTWNTFCSMLSKSSVLESLTLEGFLFNDNYIKMLLQNIKVNDTLITLKLSNCNIGFSPMSHLVDTIQVSKSITELYLPQTGLYTRETELLGKLLSNYHDLKVLDISNNFIGDRGLEVLAKGLCNQDDDICGLNVFVIFNNQITEKSGPIISNIIEKCRTLHTLNIGYNNLTDAVVTAMESGLKKTTSLNWLGLQSTVLTDKGVMKLAELIQMNKSLTKVNLKGNRAIRNEGLEKLSHALTNTMISRVELDASSRNSDDPQGFMELVKKINAICTVNKSKAEQTCDEEVLNWTMQISRKVSLNCDPIYPSAPADSLHTMQKKSSASIPGSRFVVSKVTEKKPSRFVVVPVQHHDSNESLASSPPQDEEDNKFSNVRSSVSSNDSVESNSVYDSTTPSGESD</sequence>
<protein>
    <submittedName>
        <fullName evidence="6">Protein phosphatase 1 regulatory subunit 37 isoform X1</fullName>
    </submittedName>
</protein>
<feature type="region of interest" description="Disordered" evidence="4">
    <location>
        <begin position="19"/>
        <end position="53"/>
    </location>
</feature>
<dbReference type="PANTHER" id="PTHR24112">
    <property type="entry name" value="LEUCINE-RICH REPEAT, ISOFORM F-RELATED"/>
    <property type="match status" value="1"/>
</dbReference>
<dbReference type="InterPro" id="IPR051279">
    <property type="entry name" value="PP1-Reg/Actin-Interact_Protein"/>
</dbReference>
<keyword evidence="5" id="KW-1185">Reference proteome</keyword>
<keyword evidence="2" id="KW-0677">Repeat</keyword>
<name>A0ABM1LZW6_NICVS</name>
<dbReference type="Pfam" id="PF13516">
    <property type="entry name" value="LRR_6"/>
    <property type="match status" value="3"/>
</dbReference>
<evidence type="ECO:0000256" key="4">
    <source>
        <dbReference type="SAM" id="MobiDB-lite"/>
    </source>
</evidence>
<dbReference type="PANTHER" id="PTHR24112:SF9">
    <property type="entry name" value="PROTEIN PHOSPHATASE 1 REGULATORY SUBUNIT 37"/>
    <property type="match status" value="1"/>
</dbReference>
<gene>
    <name evidence="6" type="primary">LOC108556315</name>
</gene>
<dbReference type="Proteomes" id="UP000695000">
    <property type="component" value="Unplaced"/>
</dbReference>
<proteinExistence type="inferred from homology"/>
<dbReference type="RefSeq" id="XP_017767866.1">
    <property type="nucleotide sequence ID" value="XM_017912377.1"/>
</dbReference>
<evidence type="ECO:0000313" key="5">
    <source>
        <dbReference type="Proteomes" id="UP000695000"/>
    </source>
</evidence>
<evidence type="ECO:0000256" key="3">
    <source>
        <dbReference type="ARBA" id="ARBA00038315"/>
    </source>
</evidence>
<dbReference type="Gene3D" id="3.80.10.10">
    <property type="entry name" value="Ribonuclease Inhibitor"/>
    <property type="match status" value="1"/>
</dbReference>
<dbReference type="InterPro" id="IPR032675">
    <property type="entry name" value="LRR_dom_sf"/>
</dbReference>
<evidence type="ECO:0000256" key="2">
    <source>
        <dbReference type="ARBA" id="ARBA00022737"/>
    </source>
</evidence>